<dbReference type="Pfam" id="PF12388">
    <property type="entry name" value="Peptidase_M57"/>
    <property type="match status" value="1"/>
</dbReference>
<name>A0A562T061_CHIJA</name>
<dbReference type="PROSITE" id="PS51257">
    <property type="entry name" value="PROKAR_LIPOPROTEIN"/>
    <property type="match status" value="1"/>
</dbReference>
<dbReference type="Proteomes" id="UP000316778">
    <property type="component" value="Unassembled WGS sequence"/>
</dbReference>
<evidence type="ECO:0000259" key="1">
    <source>
        <dbReference type="Pfam" id="PF18885"/>
    </source>
</evidence>
<reference evidence="2 3" key="1">
    <citation type="journal article" date="2013" name="Stand. Genomic Sci.">
        <title>Genomic Encyclopedia of Type Strains, Phase I: The one thousand microbial genomes (KMG-I) project.</title>
        <authorList>
            <person name="Kyrpides N.C."/>
            <person name="Woyke T."/>
            <person name="Eisen J.A."/>
            <person name="Garrity G."/>
            <person name="Lilburn T.G."/>
            <person name="Beck B.J."/>
            <person name="Whitman W.B."/>
            <person name="Hugenholtz P."/>
            <person name="Klenk H.P."/>
        </authorList>
    </citation>
    <scope>NUCLEOTIDE SEQUENCE [LARGE SCALE GENOMIC DNA]</scope>
    <source>
        <strain evidence="2 3">DSM 13484</strain>
    </source>
</reference>
<dbReference type="AlphaFoldDB" id="A0A562T061"/>
<feature type="domain" description="DUF5648" evidence="1">
    <location>
        <begin position="304"/>
        <end position="387"/>
    </location>
</feature>
<evidence type="ECO:0000313" key="3">
    <source>
        <dbReference type="Proteomes" id="UP000316778"/>
    </source>
</evidence>
<dbReference type="EMBL" id="VLLG01000004">
    <property type="protein sequence ID" value="TWI86917.1"/>
    <property type="molecule type" value="Genomic_DNA"/>
</dbReference>
<evidence type="ECO:0000313" key="2">
    <source>
        <dbReference type="EMBL" id="TWI86917.1"/>
    </source>
</evidence>
<protein>
    <submittedName>
        <fullName evidence="2">Dual-action HEIGH metallo-peptidase</fullName>
    </submittedName>
</protein>
<dbReference type="GO" id="GO:0008237">
    <property type="term" value="F:metallopeptidase activity"/>
    <property type="evidence" value="ECO:0007669"/>
    <property type="project" value="InterPro"/>
</dbReference>
<dbReference type="RefSeq" id="WP_145717099.1">
    <property type="nucleotide sequence ID" value="NZ_BAAAFY010000004.1"/>
</dbReference>
<keyword evidence="3" id="KW-1185">Reference proteome</keyword>
<dbReference type="InterPro" id="IPR024653">
    <property type="entry name" value="Peptidase_M10/M27/M57"/>
</dbReference>
<dbReference type="OrthoDB" id="785995at2"/>
<dbReference type="Gene3D" id="3.40.390.10">
    <property type="entry name" value="Collagenase (Catalytic Domain)"/>
    <property type="match status" value="1"/>
</dbReference>
<comment type="caution">
    <text evidence="2">The sequence shown here is derived from an EMBL/GenBank/DDBJ whole genome shotgun (WGS) entry which is preliminary data.</text>
</comment>
<dbReference type="InterPro" id="IPR024079">
    <property type="entry name" value="MetalloPept_cat_dom_sf"/>
</dbReference>
<accession>A0A562T061</accession>
<sequence>MKKTLALFTMLTAVLLFSCRKDNQRPKQEKVPDDIISKLKTAGFDTSEGLSKYKDGYLVEYDIFLTAEAIERLAEEKDRTRPQVEHYRTNNLVTGTPRVISVFLDAGFDSYMQSAFNTALARYNQLRLGLTFQPAASADVADINIFSFYEVSDVLGFSAGGPSGGDPASPIRLNTYYYNSGSHRADAATTIAHEIGHAIGFRHTDYQNRTFSCGIGGNEGTGGDGANPVEGTPTGNPDYKVANSWMLACSSNTDRPFTAYDKIALHRTYPNNEDMKPVYGYTVASGNPGHHYLSVVPVNNLDYWVSEDVAFRAYISPINGAVPVRAYFSQQGSDHYFTTGTLNPDNWWQYEGIAFYAFTTQVPGTVPIYEHYSSMYGGDHYYSMSANIAGYGTYWTNFNGVVFYAFPNY</sequence>
<organism evidence="2 3">
    <name type="scientific">Chitinophaga japonensis</name>
    <name type="common">Flexibacter japonensis</name>
    <dbReference type="NCBI Taxonomy" id="104662"/>
    <lineage>
        <taxon>Bacteria</taxon>
        <taxon>Pseudomonadati</taxon>
        <taxon>Bacteroidota</taxon>
        <taxon>Chitinophagia</taxon>
        <taxon>Chitinophagales</taxon>
        <taxon>Chitinophagaceae</taxon>
        <taxon>Chitinophaga</taxon>
    </lineage>
</organism>
<dbReference type="SUPFAM" id="SSF55486">
    <property type="entry name" value="Metalloproteases ('zincins'), catalytic domain"/>
    <property type="match status" value="1"/>
</dbReference>
<dbReference type="Pfam" id="PF18885">
    <property type="entry name" value="DUF5648"/>
    <property type="match status" value="1"/>
</dbReference>
<gene>
    <name evidence="2" type="ORF">LX66_4184</name>
</gene>
<proteinExistence type="predicted"/>
<dbReference type="InterPro" id="IPR043708">
    <property type="entry name" value="DUF5648"/>
</dbReference>